<dbReference type="InterPro" id="IPR043878">
    <property type="entry name" value="DUF5854"/>
</dbReference>
<sequence>MENKILAGKELYTKREKINLEIKNYENNKELHIKYQDILDEIKILNKYIFETQKSLINEENRIITEIINKLGELILVKPNYLRLCLQILFCNFPYTNKNLQDILKERYTDSHLNIDLEKYYSMTEKEIIILAHKKYNYFLVRNNGPYYFYHNHGSFKECKYDGWSKRCKCSCKCPEWDTSDVDWLKFNLDNKYPMGKVKCGW</sequence>
<proteinExistence type="predicted"/>
<protein>
    <submittedName>
        <fullName evidence="1">Uncharacterized protein</fullName>
    </submittedName>
</protein>
<gene>
    <name evidence="1" type="ORF">mv_L609</name>
</gene>
<evidence type="ECO:0000313" key="1">
    <source>
        <dbReference type="EMBL" id="AEX62814.1"/>
    </source>
</evidence>
<dbReference type="Pfam" id="PF19172">
    <property type="entry name" value="DUF5854"/>
    <property type="match status" value="1"/>
</dbReference>
<reference evidence="1" key="1">
    <citation type="submission" date="2011-10" db="EMBL/GenBank/DDBJ databases">
        <title>Provirophages and transpovirons: unique mobilome of giant viruses.</title>
        <authorList>
            <person name="Desnues C."/>
            <person name="LaScola B."/>
            <person name="Yutin N."/>
            <person name="Fournous G."/>
            <person name="Koonin E."/>
            <person name="Raoult D."/>
        </authorList>
    </citation>
    <scope>NUCLEOTIDE SEQUENCE</scope>
    <source>
        <strain evidence="1">Mv13-mv</strain>
    </source>
</reference>
<name>H2EEJ1_9VIRU</name>
<organism evidence="1">
    <name type="scientific">Moumouvirus sp. 'Monve'</name>
    <dbReference type="NCBI Taxonomy" id="1128131"/>
    <lineage>
        <taxon>Viruses</taxon>
        <taxon>Varidnaviria</taxon>
        <taxon>Bamfordvirae</taxon>
        <taxon>Nucleocytoviricota</taxon>
        <taxon>Megaviricetes</taxon>
        <taxon>Imitervirales</taxon>
        <taxon>Mimiviridae</taxon>
        <taxon>Megamimivirinae</taxon>
        <taxon>Moumouvirus</taxon>
    </lineage>
</organism>
<accession>H2EEJ1</accession>
<dbReference type="EMBL" id="JN885998">
    <property type="protein sequence ID" value="AEX62814.1"/>
    <property type="molecule type" value="Genomic_DNA"/>
</dbReference>